<feature type="domain" description="Major facilitator superfamily (MFS) profile" evidence="6">
    <location>
        <begin position="1"/>
        <end position="92"/>
    </location>
</feature>
<evidence type="ECO:0000259" key="6">
    <source>
        <dbReference type="PROSITE" id="PS50850"/>
    </source>
</evidence>
<keyword evidence="5" id="KW-0472">Membrane</keyword>
<reference evidence="7 8" key="1">
    <citation type="submission" date="2024-08" db="EMBL/GenBank/DDBJ databases">
        <title>Insights into the chromosomal genome structure of Flemingia macrophylla.</title>
        <authorList>
            <person name="Ding Y."/>
            <person name="Zhao Y."/>
            <person name="Bi W."/>
            <person name="Wu M."/>
            <person name="Zhao G."/>
            <person name="Gong Y."/>
            <person name="Li W."/>
            <person name="Zhang P."/>
        </authorList>
    </citation>
    <scope>NUCLEOTIDE SEQUENCE [LARGE SCALE GENOMIC DNA]</scope>
    <source>
        <strain evidence="7">DYQJB</strain>
        <tissue evidence="7">Leaf</tissue>
    </source>
</reference>
<evidence type="ECO:0000256" key="3">
    <source>
        <dbReference type="ARBA" id="ARBA00022692"/>
    </source>
</evidence>
<dbReference type="PANTHER" id="PTHR48020:SF12">
    <property type="entry name" value="PROTON MYO-INOSITOL COTRANSPORTER"/>
    <property type="match status" value="1"/>
</dbReference>
<dbReference type="EMBL" id="JBGMDY010000006">
    <property type="protein sequence ID" value="KAL2331275.1"/>
    <property type="molecule type" value="Genomic_DNA"/>
</dbReference>
<protein>
    <recommendedName>
        <fullName evidence="6">Major facilitator superfamily (MFS) profile domain-containing protein</fullName>
    </recommendedName>
</protein>
<organism evidence="7 8">
    <name type="scientific">Flemingia macrophylla</name>
    <dbReference type="NCBI Taxonomy" id="520843"/>
    <lineage>
        <taxon>Eukaryota</taxon>
        <taxon>Viridiplantae</taxon>
        <taxon>Streptophyta</taxon>
        <taxon>Embryophyta</taxon>
        <taxon>Tracheophyta</taxon>
        <taxon>Spermatophyta</taxon>
        <taxon>Magnoliopsida</taxon>
        <taxon>eudicotyledons</taxon>
        <taxon>Gunneridae</taxon>
        <taxon>Pentapetalae</taxon>
        <taxon>rosids</taxon>
        <taxon>fabids</taxon>
        <taxon>Fabales</taxon>
        <taxon>Fabaceae</taxon>
        <taxon>Papilionoideae</taxon>
        <taxon>50 kb inversion clade</taxon>
        <taxon>NPAAA clade</taxon>
        <taxon>indigoferoid/millettioid clade</taxon>
        <taxon>Phaseoleae</taxon>
        <taxon>Flemingia</taxon>
    </lineage>
</organism>
<evidence type="ECO:0000313" key="7">
    <source>
        <dbReference type="EMBL" id="KAL2331275.1"/>
    </source>
</evidence>
<keyword evidence="2" id="KW-0813">Transport</keyword>
<comment type="subcellular location">
    <subcellularLocation>
        <location evidence="1">Membrane</location>
        <topology evidence="1">Multi-pass membrane protein</topology>
    </subcellularLocation>
</comment>
<evidence type="ECO:0000256" key="5">
    <source>
        <dbReference type="ARBA" id="ARBA00023136"/>
    </source>
</evidence>
<dbReference type="InterPro" id="IPR020846">
    <property type="entry name" value="MFS_dom"/>
</dbReference>
<evidence type="ECO:0000313" key="8">
    <source>
        <dbReference type="Proteomes" id="UP001603857"/>
    </source>
</evidence>
<proteinExistence type="predicted"/>
<dbReference type="InterPro" id="IPR050814">
    <property type="entry name" value="Myo-inositol_Transporter"/>
</dbReference>
<evidence type="ECO:0000256" key="1">
    <source>
        <dbReference type="ARBA" id="ARBA00004141"/>
    </source>
</evidence>
<dbReference type="Pfam" id="PF00083">
    <property type="entry name" value="Sugar_tr"/>
    <property type="match status" value="1"/>
</dbReference>
<name>A0ABD1M640_9FABA</name>
<comment type="caution">
    <text evidence="7">The sequence shown here is derived from an EMBL/GenBank/DDBJ whole genome shotgun (WGS) entry which is preliminary data.</text>
</comment>
<dbReference type="Gene3D" id="1.20.1250.20">
    <property type="entry name" value="MFS general substrate transporter like domains"/>
    <property type="match status" value="1"/>
</dbReference>
<keyword evidence="8" id="KW-1185">Reference proteome</keyword>
<dbReference type="InterPro" id="IPR036259">
    <property type="entry name" value="MFS_trans_sf"/>
</dbReference>
<dbReference type="AlphaFoldDB" id="A0ABD1M640"/>
<gene>
    <name evidence="7" type="ORF">Fmac_018856</name>
</gene>
<dbReference type="InterPro" id="IPR005828">
    <property type="entry name" value="MFS_sugar_transport-like"/>
</dbReference>
<keyword evidence="4" id="KW-1133">Transmembrane helix</keyword>
<evidence type="ECO:0000256" key="2">
    <source>
        <dbReference type="ARBA" id="ARBA00022448"/>
    </source>
</evidence>
<dbReference type="PROSITE" id="PS50850">
    <property type="entry name" value="MFS"/>
    <property type="match status" value="1"/>
</dbReference>
<evidence type="ECO:0000256" key="4">
    <source>
        <dbReference type="ARBA" id="ARBA00022989"/>
    </source>
</evidence>
<dbReference type="Proteomes" id="UP001603857">
    <property type="component" value="Unassembled WGS sequence"/>
</dbReference>
<keyword evidence="3" id="KW-0812">Transmembrane</keyword>
<dbReference type="PANTHER" id="PTHR48020">
    <property type="entry name" value="PROTON MYO-INOSITOL COTRANSPORTER"/>
    <property type="match status" value="1"/>
</dbReference>
<sequence>MITGRLLVGISIGVASVIVPLYISEISPTEIHGALASVDQLFICHPSWGGDGTLSGLVLEVQACLLLEKEWVGELLHYSPVVCDMSAIALLF</sequence>
<accession>A0ABD1M640</accession>
<dbReference type="GO" id="GO:0016020">
    <property type="term" value="C:membrane"/>
    <property type="evidence" value="ECO:0007669"/>
    <property type="project" value="UniProtKB-SubCell"/>
</dbReference>